<evidence type="ECO:0000313" key="2">
    <source>
        <dbReference type="Proteomes" id="UP000027981"/>
    </source>
</evidence>
<dbReference type="KEGG" id="ppac:PAP_08615"/>
<organism evidence="1 2">
    <name type="scientific">Palaeococcus pacificus DY20341</name>
    <dbReference type="NCBI Taxonomy" id="1343739"/>
    <lineage>
        <taxon>Archaea</taxon>
        <taxon>Methanobacteriati</taxon>
        <taxon>Methanobacteriota</taxon>
        <taxon>Thermococci</taxon>
        <taxon>Thermococcales</taxon>
        <taxon>Thermococcaceae</taxon>
        <taxon>Palaeococcus</taxon>
    </lineage>
</organism>
<dbReference type="EMBL" id="CP006019">
    <property type="protein sequence ID" value="AIF70104.1"/>
    <property type="molecule type" value="Genomic_DNA"/>
</dbReference>
<dbReference type="OrthoDB" id="98612at2157"/>
<dbReference type="STRING" id="1343739.PAP_08615"/>
<dbReference type="GeneID" id="24842821"/>
<gene>
    <name evidence="1" type="ORF">PAP_08615</name>
</gene>
<dbReference type="AlphaFoldDB" id="A0A075LUU9"/>
<reference evidence="1 2" key="2">
    <citation type="journal article" date="2015" name="Genome Announc.">
        <title>Complete Genome Sequence of Hyperthermophilic Piezophilic Archaeon Palaeococcus pacificus DY20341T, Isolated from Deep-Sea Hydrothermal Sediments.</title>
        <authorList>
            <person name="Zeng X."/>
            <person name="Jebbar M."/>
            <person name="Shao Z."/>
        </authorList>
    </citation>
    <scope>NUCLEOTIDE SEQUENCE [LARGE SCALE GENOMIC DNA]</scope>
    <source>
        <strain evidence="1 2">DY20341</strain>
    </source>
</reference>
<keyword evidence="2" id="KW-1185">Reference proteome</keyword>
<dbReference type="RefSeq" id="WP_048165591.1">
    <property type="nucleotide sequence ID" value="NZ_CP006019.1"/>
</dbReference>
<dbReference type="Proteomes" id="UP000027981">
    <property type="component" value="Chromosome"/>
</dbReference>
<accession>A0A075LUU9</accession>
<name>A0A075LUU9_9EURY</name>
<dbReference type="HOGENOM" id="CLU_1700351_0_0_2"/>
<evidence type="ECO:0000313" key="1">
    <source>
        <dbReference type="EMBL" id="AIF70104.1"/>
    </source>
</evidence>
<sequence>MRKKILGIGLLMLGLFGLVFGVVAAYQGEPGPNPDAMLYAQEDMQAGAQAMAMKGHGHGMRAEERGQYMGLGVNGQYLEEVDVDSGEVQEYLSQLSVEEFTNPRGITVQKLVYDGDYVGKIVGDYDLSELSIYKAYETVNGIKVFLSYGDQIVGFFRMA</sequence>
<proteinExistence type="predicted"/>
<protein>
    <submittedName>
        <fullName evidence="1">Uncharacterized protein</fullName>
    </submittedName>
</protein>
<dbReference type="eggNOG" id="arCOG07800">
    <property type="taxonomic scope" value="Archaea"/>
</dbReference>
<reference evidence="2" key="1">
    <citation type="submission" date="2013-06" db="EMBL/GenBank/DDBJ databases">
        <title>Complete Genome Sequence of Hyperthermophilic Palaeococcus pacificus DY20341T, Isolated from a Deep-Sea Hydrothermal Sediments.</title>
        <authorList>
            <person name="Zeng X."/>
            <person name="Shao Z."/>
        </authorList>
    </citation>
    <scope>NUCLEOTIDE SEQUENCE [LARGE SCALE GENOMIC DNA]</scope>
    <source>
        <strain evidence="2">DY20341</strain>
    </source>
</reference>